<keyword evidence="7" id="KW-1185">Reference proteome</keyword>
<comment type="similarity">
    <text evidence="1">Belongs to the LysR transcriptional regulatory family.</text>
</comment>
<dbReference type="InterPro" id="IPR000847">
    <property type="entry name" value="LysR_HTH_N"/>
</dbReference>
<dbReference type="Pfam" id="PF00126">
    <property type="entry name" value="HTH_1"/>
    <property type="match status" value="1"/>
</dbReference>
<protein>
    <submittedName>
        <fullName evidence="6">Transcriptional regulator, LysR family</fullName>
    </submittedName>
</protein>
<keyword evidence="2" id="KW-0805">Transcription regulation</keyword>
<evidence type="ECO:0000256" key="4">
    <source>
        <dbReference type="ARBA" id="ARBA00023163"/>
    </source>
</evidence>
<evidence type="ECO:0000256" key="3">
    <source>
        <dbReference type="ARBA" id="ARBA00023125"/>
    </source>
</evidence>
<dbReference type="PANTHER" id="PTHR30537:SF5">
    <property type="entry name" value="HTH-TYPE TRANSCRIPTIONAL ACTIVATOR TTDR-RELATED"/>
    <property type="match status" value="1"/>
</dbReference>
<dbReference type="InterPro" id="IPR036390">
    <property type="entry name" value="WH_DNA-bd_sf"/>
</dbReference>
<evidence type="ECO:0000256" key="2">
    <source>
        <dbReference type="ARBA" id="ARBA00023015"/>
    </source>
</evidence>
<dbReference type="Gene3D" id="1.10.10.10">
    <property type="entry name" value="Winged helix-like DNA-binding domain superfamily/Winged helix DNA-binding domain"/>
    <property type="match status" value="1"/>
</dbReference>
<dbReference type="InterPro" id="IPR036388">
    <property type="entry name" value="WH-like_DNA-bd_sf"/>
</dbReference>
<keyword evidence="3" id="KW-0238">DNA-binding</keyword>
<dbReference type="FunFam" id="1.10.10.10:FF:000001">
    <property type="entry name" value="LysR family transcriptional regulator"/>
    <property type="match status" value="1"/>
</dbReference>
<dbReference type="SUPFAM" id="SSF46785">
    <property type="entry name" value="Winged helix' DNA-binding domain"/>
    <property type="match status" value="1"/>
</dbReference>
<gene>
    <name evidence="6" type="ORF">AZ78_2088</name>
</gene>
<dbReference type="RefSeq" id="WP_036108779.1">
    <property type="nucleotide sequence ID" value="NZ_JAJA02000001.1"/>
</dbReference>
<evidence type="ECO:0000313" key="6">
    <source>
        <dbReference type="EMBL" id="KWS04538.1"/>
    </source>
</evidence>
<keyword evidence="4" id="KW-0804">Transcription</keyword>
<proteinExistence type="inferred from homology"/>
<dbReference type="InterPro" id="IPR005119">
    <property type="entry name" value="LysR_subst-bd"/>
</dbReference>
<dbReference type="Proteomes" id="UP000023435">
    <property type="component" value="Unassembled WGS sequence"/>
</dbReference>
<accession>A0A120AGF9</accession>
<reference evidence="6 7" key="1">
    <citation type="journal article" date="2014" name="Genome Announc.">
        <title>Draft Genome Sequence of Lysobacter capsici AZ78, a Bacterium Antagonistic to Plant-Pathogenic Oomycetes.</title>
        <authorList>
            <person name="Puopolo G."/>
            <person name="Sonego P."/>
            <person name="Engelen K."/>
            <person name="Pertot I."/>
        </authorList>
    </citation>
    <scope>NUCLEOTIDE SEQUENCE [LARGE SCALE GENOMIC DNA]</scope>
    <source>
        <strain evidence="6 7">AZ78</strain>
    </source>
</reference>
<organism evidence="6 7">
    <name type="scientific">Lysobacter capsici AZ78</name>
    <dbReference type="NCBI Taxonomy" id="1444315"/>
    <lineage>
        <taxon>Bacteria</taxon>
        <taxon>Pseudomonadati</taxon>
        <taxon>Pseudomonadota</taxon>
        <taxon>Gammaproteobacteria</taxon>
        <taxon>Lysobacterales</taxon>
        <taxon>Lysobacteraceae</taxon>
        <taxon>Lysobacter</taxon>
    </lineage>
</organism>
<dbReference type="EMBL" id="JAJA02000001">
    <property type="protein sequence ID" value="KWS04538.1"/>
    <property type="molecule type" value="Genomic_DNA"/>
</dbReference>
<dbReference type="InterPro" id="IPR058163">
    <property type="entry name" value="LysR-type_TF_proteobact-type"/>
</dbReference>
<dbReference type="SUPFAM" id="SSF53850">
    <property type="entry name" value="Periplasmic binding protein-like II"/>
    <property type="match status" value="1"/>
</dbReference>
<dbReference type="AlphaFoldDB" id="A0A120AGF9"/>
<dbReference type="Pfam" id="PF03466">
    <property type="entry name" value="LysR_substrate"/>
    <property type="match status" value="1"/>
</dbReference>
<dbReference type="GO" id="GO:0006351">
    <property type="term" value="P:DNA-templated transcription"/>
    <property type="evidence" value="ECO:0007669"/>
    <property type="project" value="TreeGrafter"/>
</dbReference>
<dbReference type="OrthoDB" id="9810065at2"/>
<dbReference type="PROSITE" id="PS50931">
    <property type="entry name" value="HTH_LYSR"/>
    <property type="match status" value="1"/>
</dbReference>
<evidence type="ECO:0000256" key="1">
    <source>
        <dbReference type="ARBA" id="ARBA00009437"/>
    </source>
</evidence>
<name>A0A120AGF9_9GAMM</name>
<dbReference type="Gene3D" id="3.40.190.290">
    <property type="match status" value="1"/>
</dbReference>
<sequence>MDKLRSMAVFVAVAETGSFAAAAQAENLSAVMVGKHIKQLEEHLGARLLQRDTRKQHLTEVGAAFVEDCRRILEQVRHAESVAERMRDDDRPRGRLRVTAPFTLGGGAVADVVAEFLQLHPEVSVDLVLSDRMSDVIAEAFDAAIRIGPLADSDHLVARPLRPYRMIVAASPEYLRTRGTPTDPRELVDHSCLSHLLWNRDAGWRFDRLSAEPLRVSGRFASNHGEALRRAALAGCGIVLQPEVLLAQDIAAGRLVALFENELPPPRPVHLLYPRDRQPLPKLRRFVELVLERMGPEGVGLER</sequence>
<dbReference type="PANTHER" id="PTHR30537">
    <property type="entry name" value="HTH-TYPE TRANSCRIPTIONAL REGULATOR"/>
    <property type="match status" value="1"/>
</dbReference>
<evidence type="ECO:0000313" key="7">
    <source>
        <dbReference type="Proteomes" id="UP000023435"/>
    </source>
</evidence>
<evidence type="ECO:0000259" key="5">
    <source>
        <dbReference type="PROSITE" id="PS50931"/>
    </source>
</evidence>
<dbReference type="GO" id="GO:0043565">
    <property type="term" value="F:sequence-specific DNA binding"/>
    <property type="evidence" value="ECO:0007669"/>
    <property type="project" value="TreeGrafter"/>
</dbReference>
<dbReference type="GO" id="GO:0003700">
    <property type="term" value="F:DNA-binding transcription factor activity"/>
    <property type="evidence" value="ECO:0007669"/>
    <property type="project" value="InterPro"/>
</dbReference>
<comment type="caution">
    <text evidence="6">The sequence shown here is derived from an EMBL/GenBank/DDBJ whole genome shotgun (WGS) entry which is preliminary data.</text>
</comment>
<feature type="domain" description="HTH lysR-type" evidence="5">
    <location>
        <begin position="1"/>
        <end position="59"/>
    </location>
</feature>